<keyword evidence="3 5" id="KW-0378">Hydrolase</keyword>
<reference evidence="7 8" key="1">
    <citation type="submission" date="2019-03" db="EMBL/GenBank/DDBJ databases">
        <title>Flavobacterium AR-3-4 sp. nov. isolated from arctic soil.</title>
        <authorList>
            <person name="Chaudhary D.K."/>
        </authorList>
    </citation>
    <scope>NUCLEOTIDE SEQUENCE [LARGE SCALE GENOMIC DNA]</scope>
    <source>
        <strain evidence="7 8">AR-3-4</strain>
    </source>
</reference>
<gene>
    <name evidence="7" type="ORF">E0F76_10525</name>
</gene>
<dbReference type="SMART" id="SM00228">
    <property type="entry name" value="PDZ"/>
    <property type="match status" value="1"/>
</dbReference>
<dbReference type="Gene3D" id="2.30.42.10">
    <property type="match status" value="1"/>
</dbReference>
<dbReference type="EMBL" id="SMFK01000005">
    <property type="protein sequence ID" value="TDD97064.1"/>
    <property type="molecule type" value="Genomic_DNA"/>
</dbReference>
<evidence type="ECO:0000313" key="8">
    <source>
        <dbReference type="Proteomes" id="UP000295479"/>
    </source>
</evidence>
<dbReference type="Pfam" id="PF03572">
    <property type="entry name" value="Peptidase_S41"/>
    <property type="match status" value="1"/>
</dbReference>
<comment type="similarity">
    <text evidence="1 5">Belongs to the peptidase S41A family.</text>
</comment>
<dbReference type="GO" id="GO:0030288">
    <property type="term" value="C:outer membrane-bounded periplasmic space"/>
    <property type="evidence" value="ECO:0007669"/>
    <property type="project" value="TreeGrafter"/>
</dbReference>
<dbReference type="GO" id="GO:0006508">
    <property type="term" value="P:proteolysis"/>
    <property type="evidence" value="ECO:0007669"/>
    <property type="project" value="UniProtKB-KW"/>
</dbReference>
<evidence type="ECO:0000256" key="2">
    <source>
        <dbReference type="ARBA" id="ARBA00022670"/>
    </source>
</evidence>
<dbReference type="SMART" id="SM00245">
    <property type="entry name" value="TSPc"/>
    <property type="match status" value="1"/>
</dbReference>
<dbReference type="InterPro" id="IPR040573">
    <property type="entry name" value="TSP_N"/>
</dbReference>
<evidence type="ECO:0000256" key="1">
    <source>
        <dbReference type="ARBA" id="ARBA00009179"/>
    </source>
</evidence>
<dbReference type="SUPFAM" id="SSF52096">
    <property type="entry name" value="ClpP/crotonase"/>
    <property type="match status" value="1"/>
</dbReference>
<evidence type="ECO:0000259" key="6">
    <source>
        <dbReference type="PROSITE" id="PS50106"/>
    </source>
</evidence>
<dbReference type="RefSeq" id="WP_132005328.1">
    <property type="nucleotide sequence ID" value="NZ_SMFK01000005.1"/>
</dbReference>
<dbReference type="Pfam" id="PF00595">
    <property type="entry name" value="PDZ"/>
    <property type="match status" value="1"/>
</dbReference>
<dbReference type="OrthoDB" id="9812068at2"/>
<dbReference type="InterPro" id="IPR029045">
    <property type="entry name" value="ClpP/crotonase-like_dom_sf"/>
</dbReference>
<dbReference type="CDD" id="cd07560">
    <property type="entry name" value="Peptidase_S41_CPP"/>
    <property type="match status" value="1"/>
</dbReference>
<dbReference type="InterPro" id="IPR004447">
    <property type="entry name" value="Peptidase_S41A"/>
</dbReference>
<keyword evidence="2 5" id="KW-0645">Protease</keyword>
<dbReference type="PROSITE" id="PS50106">
    <property type="entry name" value="PDZ"/>
    <property type="match status" value="1"/>
</dbReference>
<dbReference type="InterPro" id="IPR020992">
    <property type="entry name" value="Tail_Prtase_C"/>
</dbReference>
<dbReference type="PANTHER" id="PTHR32060">
    <property type="entry name" value="TAIL-SPECIFIC PROTEASE"/>
    <property type="match status" value="1"/>
</dbReference>
<protein>
    <submittedName>
        <fullName evidence="7">Peptidase S41</fullName>
    </submittedName>
</protein>
<keyword evidence="8" id="KW-1185">Reference proteome</keyword>
<dbReference type="Pfam" id="PF17804">
    <property type="entry name" value="TSP_NTD"/>
    <property type="match status" value="1"/>
</dbReference>
<dbReference type="SUPFAM" id="SSF50156">
    <property type="entry name" value="PDZ domain-like"/>
    <property type="match status" value="1"/>
</dbReference>
<dbReference type="InterPro" id="IPR005151">
    <property type="entry name" value="Tail-specific_protease"/>
</dbReference>
<feature type="domain" description="PDZ" evidence="6">
    <location>
        <begin position="239"/>
        <end position="305"/>
    </location>
</feature>
<evidence type="ECO:0000256" key="5">
    <source>
        <dbReference type="RuleBase" id="RU004404"/>
    </source>
</evidence>
<dbReference type="GO" id="GO:0008236">
    <property type="term" value="F:serine-type peptidase activity"/>
    <property type="evidence" value="ECO:0007669"/>
    <property type="project" value="UniProtKB-KW"/>
</dbReference>
<dbReference type="Proteomes" id="UP000295479">
    <property type="component" value="Unassembled WGS sequence"/>
</dbReference>
<dbReference type="Pfam" id="PF11818">
    <property type="entry name" value="DUF3340"/>
    <property type="match status" value="1"/>
</dbReference>
<name>A0A4R5CIA5_9FLAO</name>
<dbReference type="PANTHER" id="PTHR32060:SF22">
    <property type="entry name" value="CARBOXYL-TERMINAL-PROCESSING PEPTIDASE 3, CHLOROPLASTIC"/>
    <property type="match status" value="1"/>
</dbReference>
<dbReference type="Gene3D" id="3.90.226.10">
    <property type="entry name" value="2-enoyl-CoA Hydratase, Chain A, domain 1"/>
    <property type="match status" value="1"/>
</dbReference>
<evidence type="ECO:0000313" key="7">
    <source>
        <dbReference type="EMBL" id="TDD97064.1"/>
    </source>
</evidence>
<dbReference type="InterPro" id="IPR001478">
    <property type="entry name" value="PDZ"/>
</dbReference>
<comment type="caution">
    <text evidence="7">The sequence shown here is derived from an EMBL/GenBank/DDBJ whole genome shotgun (WGS) entry which is preliminary data.</text>
</comment>
<evidence type="ECO:0000256" key="4">
    <source>
        <dbReference type="ARBA" id="ARBA00022825"/>
    </source>
</evidence>
<dbReference type="NCBIfam" id="TIGR00225">
    <property type="entry name" value="prc"/>
    <property type="match status" value="1"/>
</dbReference>
<evidence type="ECO:0000256" key="3">
    <source>
        <dbReference type="ARBA" id="ARBA00022801"/>
    </source>
</evidence>
<dbReference type="AlphaFoldDB" id="A0A4R5CIA5"/>
<dbReference type="GO" id="GO:0004175">
    <property type="term" value="F:endopeptidase activity"/>
    <property type="evidence" value="ECO:0007669"/>
    <property type="project" value="TreeGrafter"/>
</dbReference>
<accession>A0A4R5CIA5</accession>
<dbReference type="GO" id="GO:0007165">
    <property type="term" value="P:signal transduction"/>
    <property type="evidence" value="ECO:0007669"/>
    <property type="project" value="TreeGrafter"/>
</dbReference>
<organism evidence="7 8">
    <name type="scientific">Flavobacterium cellulosilyticum</name>
    <dbReference type="NCBI Taxonomy" id="2541731"/>
    <lineage>
        <taxon>Bacteria</taxon>
        <taxon>Pseudomonadati</taxon>
        <taxon>Bacteroidota</taxon>
        <taxon>Flavobacteriia</taxon>
        <taxon>Flavobacteriales</taxon>
        <taxon>Flavobacteriaceae</taxon>
        <taxon>Flavobacterium</taxon>
    </lineage>
</organism>
<dbReference type="InterPro" id="IPR036034">
    <property type="entry name" value="PDZ_sf"/>
</dbReference>
<proteinExistence type="inferred from homology"/>
<keyword evidence="4 5" id="KW-0720">Serine protease</keyword>
<sequence length="679" mass="77401">MKQFALFLFLTTYSLFGQNSAKTCEILTNITTLIQKEHYQPKPIDDSLSVYVFDMFLDDLDSNRNLFTKKEYDKLCKHRLLLDNYILEHDCTFINDFVATYQFALERKKKTLEKIQKVDFDYQTKDTVQFSKKNFPFDLLETDVEKRWVKRMKYDILEDISKISSNLDSLNQNFLKLEKTSKAKIFESNLCKVSGLLNSSKGIEYDLQNNFLNIFCTYFDPHTNYFSLDEKTNFMSSLSTTGYSLGLNVTLNDKEEILIADIVPGSPAAFSKKFEKGDVILKISNKKGEDFLVSCTSLEKLGELIYSDSNKEIELTIQKKNGTIISVLLKKQIMKTVANTVYSFIAEKETRIGYINIPSFYSDFEGIDGKGSAYDVVVELAKLKKDDIQGMVIDLQDNGGGSMVEAVKLAGLFIDFGPVSILVDNKKKQTVLKDYIHGIAYNGPIVVLTNGNSASASEFFAAALQDYNRAIVIGSTTLGKATMQSIIPLDKNQQEFVKLTIEKFYRITGESNQIKGIKPDVSLPILFDSIIPRERSFKTALKYDEINSKTKFNPFPKAYFQKAVELSNLRTKNNTRFNEIIAINKEINTIYNSQKKMLIMTFENVFNDIHAIDSLWKKIKNNTTILTNCTIVNNSYDSEKIKSDAFQQEINSSKINELKTNPYLAEAITILNDFNVLNK</sequence>